<name>A0A7S8ECB1_9CHLR</name>
<dbReference type="RefSeq" id="WP_195172403.1">
    <property type="nucleotide sequence ID" value="NZ_CP062983.1"/>
</dbReference>
<sequence>MVRWHSLFLSPNNEVDAPSALLPVLQAEGYEVYDPFGSFGGHAYTETVRLFIAPYETGAPWQRILLEVTQPDTAEFIAQILSKSGLCISAWLEKEIGDLRLYQDGQPANEAALTPYQTKTPPTGYVEDKHAKVGDLAVSDMPEKIQELANQVKPKQAEKLFNKMTRRVFGNPDADAARALLQDAPDWHSEPGQRISSIMASLGLSAWREPDFATLRAAYTLHARLKRRPNATLLPGDDTALNAVPNALDYTPFYMGKAT</sequence>
<organism evidence="1 2">
    <name type="scientific">Phototrophicus methaneseepsis</name>
    <dbReference type="NCBI Taxonomy" id="2710758"/>
    <lineage>
        <taxon>Bacteria</taxon>
        <taxon>Bacillati</taxon>
        <taxon>Chloroflexota</taxon>
        <taxon>Candidatus Thermofontia</taxon>
        <taxon>Phototrophicales</taxon>
        <taxon>Phototrophicaceae</taxon>
        <taxon>Phototrophicus</taxon>
    </lineage>
</organism>
<keyword evidence="2" id="KW-1185">Reference proteome</keyword>
<dbReference type="Proteomes" id="UP000594468">
    <property type="component" value="Chromosome"/>
</dbReference>
<proteinExistence type="predicted"/>
<protein>
    <submittedName>
        <fullName evidence="1">Uncharacterized protein</fullName>
    </submittedName>
</protein>
<dbReference type="AlphaFoldDB" id="A0A7S8ECB1"/>
<evidence type="ECO:0000313" key="2">
    <source>
        <dbReference type="Proteomes" id="UP000594468"/>
    </source>
</evidence>
<evidence type="ECO:0000313" key="1">
    <source>
        <dbReference type="EMBL" id="QPC84340.1"/>
    </source>
</evidence>
<accession>A0A7S8ECB1</accession>
<gene>
    <name evidence="1" type="ORF">G4Y79_08185</name>
</gene>
<dbReference type="EMBL" id="CP062983">
    <property type="protein sequence ID" value="QPC84340.1"/>
    <property type="molecule type" value="Genomic_DNA"/>
</dbReference>
<dbReference type="KEGG" id="pmet:G4Y79_08185"/>
<reference evidence="1 2" key="1">
    <citation type="submission" date="2020-02" db="EMBL/GenBank/DDBJ databases">
        <authorList>
            <person name="Zheng R.K."/>
            <person name="Sun C.M."/>
        </authorList>
    </citation>
    <scope>NUCLEOTIDE SEQUENCE [LARGE SCALE GENOMIC DNA]</scope>
    <source>
        <strain evidence="2">rifampicinis</strain>
    </source>
</reference>